<dbReference type="RefSeq" id="WP_409545039.1">
    <property type="nucleotide sequence ID" value="NZ_JBKBDD010000014.1"/>
</dbReference>
<dbReference type="InterPro" id="IPR050367">
    <property type="entry name" value="APC_superfamily"/>
</dbReference>
<comment type="similarity">
    <text evidence="3">Belongs to the amino acid-polyamine-organocation (APC) superfamily.</text>
</comment>
<gene>
    <name evidence="9" type="ORF">ACK4CT_28890</name>
</gene>
<dbReference type="Proteomes" id="UP001635816">
    <property type="component" value="Unassembled WGS sequence"/>
</dbReference>
<sequence length="531" mass="55949">MPEILSGTDTGRAGPAGPTVQRLRSNAVGLPGVLFMAVATAAPIAAMVANVPIAIGFGIGSSAPAGYMVATIVLGLFALGYSAMAKHITATGAFYGFISQGLGRVLGMSAGALTTMAYIVFEASLVGLFAYFGHSFALQHLGWDVPWIVLALAMLAVNAVLTYFDVTLTAKVLGVFLITEIGMLLLMAAGILFAGGGPQGWSLQSLNPLNAFHDLNQVVADPTSSGAVIVATGTAGIGLFFAFWSWVGFESTAMYGEESRNPKKIIPIAIMVAVLGIGVFYVFISWIAIVGTGPDNAVSLAQNANTAGEIFFGPAREHLGQWAVYLFEFLLMTGSFACGMAFHNCASRYLYAIGRENLVPGFGATLGATHPKHGSPHVASFVQTGIATVIVLWFFLTGRDPYTSLFALMGLLGTSAILIVQSLAAFAAVAYFHVHRKHPESANWFRTFIAPMLGGLGMVYVTYLLFTNSSFLAGAGATDIVFKLNPWVVAAAGLGGLFFALGCKYLAPDRYESIGRIVLEDTRERGETPTN</sequence>
<dbReference type="Gene3D" id="1.20.1740.10">
    <property type="entry name" value="Amino acid/polyamine transporter I"/>
    <property type="match status" value="1"/>
</dbReference>
<feature type="transmembrane region" description="Helical" evidence="8">
    <location>
        <begin position="486"/>
        <end position="507"/>
    </location>
</feature>
<keyword evidence="4" id="KW-1003">Cell membrane</keyword>
<evidence type="ECO:0000313" key="9">
    <source>
        <dbReference type="EMBL" id="MFN6547221.1"/>
    </source>
</evidence>
<dbReference type="EMBL" id="JBKBDD010000014">
    <property type="protein sequence ID" value="MFN6547221.1"/>
    <property type="molecule type" value="Genomic_DNA"/>
</dbReference>
<keyword evidence="10" id="KW-1185">Reference proteome</keyword>
<name>A0ABW9LGW7_9MYCO</name>
<evidence type="ECO:0000256" key="1">
    <source>
        <dbReference type="ARBA" id="ARBA00002249"/>
    </source>
</evidence>
<dbReference type="PANTHER" id="PTHR42770:SF16">
    <property type="entry name" value="AMINO ACID PERMEASE"/>
    <property type="match status" value="1"/>
</dbReference>
<evidence type="ECO:0000256" key="3">
    <source>
        <dbReference type="ARBA" id="ARBA00009523"/>
    </source>
</evidence>
<dbReference type="PIRSF" id="PIRSF006060">
    <property type="entry name" value="AA_transporter"/>
    <property type="match status" value="1"/>
</dbReference>
<comment type="caution">
    <text evidence="9">The sequence shown here is derived from an EMBL/GenBank/DDBJ whole genome shotgun (WGS) entry which is preliminary data.</text>
</comment>
<feature type="transmembrane region" description="Helical" evidence="8">
    <location>
        <begin position="322"/>
        <end position="342"/>
    </location>
</feature>
<organism evidence="9 10">
    <name type="scientific">Mycolicibacterium nivoides</name>
    <dbReference type="NCBI Taxonomy" id="2487344"/>
    <lineage>
        <taxon>Bacteria</taxon>
        <taxon>Bacillati</taxon>
        <taxon>Actinomycetota</taxon>
        <taxon>Actinomycetes</taxon>
        <taxon>Mycobacteriales</taxon>
        <taxon>Mycobacteriaceae</taxon>
        <taxon>Mycolicibacterium</taxon>
    </lineage>
</organism>
<protein>
    <submittedName>
        <fullName evidence="9">APC family permease</fullName>
    </submittedName>
</protein>
<feature type="transmembrane region" description="Helical" evidence="8">
    <location>
        <begin position="402"/>
        <end position="432"/>
    </location>
</feature>
<feature type="transmembrane region" description="Helical" evidence="8">
    <location>
        <begin position="173"/>
        <end position="194"/>
    </location>
</feature>
<proteinExistence type="inferred from homology"/>
<feature type="transmembrane region" description="Helical" evidence="8">
    <location>
        <begin position="65"/>
        <end position="84"/>
    </location>
</feature>
<feature type="transmembrane region" description="Helical" evidence="8">
    <location>
        <begin position="145"/>
        <end position="166"/>
    </location>
</feature>
<feature type="transmembrane region" description="Helical" evidence="8">
    <location>
        <begin position="378"/>
        <end position="396"/>
    </location>
</feature>
<evidence type="ECO:0000256" key="6">
    <source>
        <dbReference type="ARBA" id="ARBA00022989"/>
    </source>
</evidence>
<feature type="transmembrane region" description="Helical" evidence="8">
    <location>
        <begin position="444"/>
        <end position="466"/>
    </location>
</feature>
<dbReference type="Pfam" id="PF13520">
    <property type="entry name" value="AA_permease_2"/>
    <property type="match status" value="1"/>
</dbReference>
<dbReference type="PANTHER" id="PTHR42770">
    <property type="entry name" value="AMINO ACID TRANSPORTER-RELATED"/>
    <property type="match status" value="1"/>
</dbReference>
<keyword evidence="6 8" id="KW-1133">Transmembrane helix</keyword>
<feature type="transmembrane region" description="Helical" evidence="8">
    <location>
        <begin position="32"/>
        <end position="59"/>
    </location>
</feature>
<evidence type="ECO:0000256" key="2">
    <source>
        <dbReference type="ARBA" id="ARBA00004651"/>
    </source>
</evidence>
<keyword evidence="5 8" id="KW-0812">Transmembrane</keyword>
<comment type="function">
    <text evidence="1">Probable amino-acid or metabolite transport protein.</text>
</comment>
<evidence type="ECO:0000256" key="5">
    <source>
        <dbReference type="ARBA" id="ARBA00022692"/>
    </source>
</evidence>
<evidence type="ECO:0000313" key="10">
    <source>
        <dbReference type="Proteomes" id="UP001635816"/>
    </source>
</evidence>
<feature type="transmembrane region" description="Helical" evidence="8">
    <location>
        <begin position="268"/>
        <end position="289"/>
    </location>
</feature>
<accession>A0ABW9LGW7</accession>
<evidence type="ECO:0000256" key="7">
    <source>
        <dbReference type="ARBA" id="ARBA00023136"/>
    </source>
</evidence>
<feature type="transmembrane region" description="Helical" evidence="8">
    <location>
        <begin position="105"/>
        <end position="133"/>
    </location>
</feature>
<comment type="subcellular location">
    <subcellularLocation>
        <location evidence="2">Cell membrane</location>
        <topology evidence="2">Multi-pass membrane protein</topology>
    </subcellularLocation>
</comment>
<dbReference type="InterPro" id="IPR002293">
    <property type="entry name" value="AA/rel_permease1"/>
</dbReference>
<feature type="transmembrane region" description="Helical" evidence="8">
    <location>
        <begin position="226"/>
        <end position="247"/>
    </location>
</feature>
<evidence type="ECO:0000256" key="4">
    <source>
        <dbReference type="ARBA" id="ARBA00022475"/>
    </source>
</evidence>
<reference evidence="9 10" key="1">
    <citation type="submission" date="2024-12" db="EMBL/GenBank/DDBJ databases">
        <title>The coexistence of Mycolicibacterium septicum and Mycolicibacterium nivoides in clinical samples.</title>
        <authorList>
            <person name="Wang C."/>
            <person name="Feng Y."/>
            <person name="Zong Z."/>
        </authorList>
    </citation>
    <scope>NUCLEOTIDE SEQUENCE [LARGE SCALE GENOMIC DNA]</scope>
    <source>
        <strain evidence="9 10">120309</strain>
    </source>
</reference>
<keyword evidence="7 8" id="KW-0472">Membrane</keyword>
<evidence type="ECO:0000256" key="8">
    <source>
        <dbReference type="SAM" id="Phobius"/>
    </source>
</evidence>